<dbReference type="EMBL" id="CP067140">
    <property type="protein sequence ID" value="WCR04791.1"/>
    <property type="molecule type" value="Genomic_DNA"/>
</dbReference>
<keyword evidence="2" id="KW-1185">Reference proteome</keyword>
<proteinExistence type="predicted"/>
<dbReference type="Proteomes" id="UP001215549">
    <property type="component" value="Chromosome"/>
</dbReference>
<name>A0ABY7SFZ5_9RHOB</name>
<sequence>MNLFWNIDIPEKLDDLSDMTQASDITTAQVCDAIGRSTIARSLGVKVTAVSNAVTDGKFPARWFLVINKFCEGDGIPCPDRLFSFVGADAVGRQISIQRRCR</sequence>
<organism evidence="1 2">
    <name type="scientific">Paracoccus saliphilus</name>
    <dbReference type="NCBI Taxonomy" id="405559"/>
    <lineage>
        <taxon>Bacteria</taxon>
        <taxon>Pseudomonadati</taxon>
        <taxon>Pseudomonadota</taxon>
        <taxon>Alphaproteobacteria</taxon>
        <taxon>Rhodobacterales</taxon>
        <taxon>Paracoccaceae</taxon>
        <taxon>Paracoccus</taxon>
    </lineage>
</organism>
<evidence type="ECO:0000313" key="1">
    <source>
        <dbReference type="EMBL" id="WCR04791.1"/>
    </source>
</evidence>
<reference evidence="1 2" key="1">
    <citation type="submission" date="2021-01" db="EMBL/GenBank/DDBJ databases">
        <title>Biogeographic distribution of Paracoccus.</title>
        <authorList>
            <person name="Hollensteiner J."/>
            <person name="Leineberger J."/>
            <person name="Brinkhoff T."/>
            <person name="Daniel R."/>
        </authorList>
    </citation>
    <scope>NUCLEOTIDE SEQUENCE [LARGE SCALE GENOMIC DNA]</scope>
    <source>
        <strain evidence="1 2">DSM 18447</strain>
    </source>
</reference>
<accession>A0ABY7SFZ5</accession>
<protein>
    <submittedName>
        <fullName evidence="1">Uncharacterized protein</fullName>
    </submittedName>
</protein>
<evidence type="ECO:0000313" key="2">
    <source>
        <dbReference type="Proteomes" id="UP001215549"/>
    </source>
</evidence>
<dbReference type="RefSeq" id="WP_141225922.1">
    <property type="nucleotide sequence ID" value="NZ_CP067140.1"/>
</dbReference>
<gene>
    <name evidence="1" type="ORF">JHX88_08800</name>
</gene>